<keyword evidence="3" id="KW-1185">Reference proteome</keyword>
<comment type="caution">
    <text evidence="2">The sequence shown here is derived from an EMBL/GenBank/DDBJ whole genome shotgun (WGS) entry which is preliminary data.</text>
</comment>
<dbReference type="EMBL" id="JANCLT010000006">
    <property type="protein sequence ID" value="MCP8969487.1"/>
    <property type="molecule type" value="Genomic_DNA"/>
</dbReference>
<feature type="domain" description="YoaR-like putative peptidoglycan binding" evidence="1">
    <location>
        <begin position="86"/>
        <end position="195"/>
    </location>
</feature>
<evidence type="ECO:0000313" key="3">
    <source>
        <dbReference type="Proteomes" id="UP001156102"/>
    </source>
</evidence>
<dbReference type="InterPro" id="IPR022029">
    <property type="entry name" value="YoaR-like_PG-bd"/>
</dbReference>
<dbReference type="RefSeq" id="WP_254759409.1">
    <property type="nucleotide sequence ID" value="NZ_JANCLT010000006.1"/>
</dbReference>
<sequence>MKMRNWMIGTVIAGTLGIGALGAMAYNYTTKLNHELDTYVLPHTTFEGVSLDGKTKDEVQKTIQQKVEEWNNKSITYSLQGKDSTYSWKELGVSYKGLDIADTIFKEQKGSLQERYQLRKKANQNGLNRSYKLEPYLDTAKYDATMKDRYNELLTKPSNASISIAGTAVAITPGTDGQKVNKDKLRELSIQAIKDTAAKVEVPLTAVKPERTAEDIESMGIKEVIAEYRTSVSGRNSSQVFNVARAANTLSGVFIAPDETFSFNSRVGITDAANGYKTAAVYVNGKVEQSAGGGVCQMSSTLYGAILQADLSIVERSNHSMPVHYVPLGQDATVADYGPDLKFKNNTGHHIYIQSFVEGGSTVVRIFGTKTGKEVFVSSQVVGENDKSITVVTYKTVKQNGQVIQSGMLNRSVYKKSAA</sequence>
<dbReference type="PANTHER" id="PTHR35788:SF1">
    <property type="entry name" value="EXPORTED PROTEIN"/>
    <property type="match status" value="1"/>
</dbReference>
<protein>
    <submittedName>
        <fullName evidence="2">VanW family protein</fullName>
    </submittedName>
</protein>
<evidence type="ECO:0000259" key="1">
    <source>
        <dbReference type="Pfam" id="PF12229"/>
    </source>
</evidence>
<dbReference type="Pfam" id="PF12229">
    <property type="entry name" value="PG_binding_4"/>
    <property type="match status" value="1"/>
</dbReference>
<dbReference type="Proteomes" id="UP001156102">
    <property type="component" value="Unassembled WGS sequence"/>
</dbReference>
<evidence type="ECO:0000313" key="2">
    <source>
        <dbReference type="EMBL" id="MCP8969487.1"/>
    </source>
</evidence>
<dbReference type="PANTHER" id="PTHR35788">
    <property type="entry name" value="EXPORTED PROTEIN-RELATED"/>
    <property type="match status" value="1"/>
</dbReference>
<proteinExistence type="predicted"/>
<dbReference type="Pfam" id="PF04294">
    <property type="entry name" value="VanW"/>
    <property type="match status" value="1"/>
</dbReference>
<name>A0AA41X6A3_9BACI</name>
<reference evidence="2" key="1">
    <citation type="submission" date="2022-07" db="EMBL/GenBank/DDBJ databases">
        <authorList>
            <person name="Li W.-J."/>
            <person name="Deng Q.-Q."/>
        </authorList>
    </citation>
    <scope>NUCLEOTIDE SEQUENCE</scope>
    <source>
        <strain evidence="2">SYSU M60031</strain>
    </source>
</reference>
<accession>A0AA41X6A3</accession>
<organism evidence="2 3">
    <name type="scientific">Ectobacillus ponti</name>
    <dbReference type="NCBI Taxonomy" id="2961894"/>
    <lineage>
        <taxon>Bacteria</taxon>
        <taxon>Bacillati</taxon>
        <taxon>Bacillota</taxon>
        <taxon>Bacilli</taxon>
        <taxon>Bacillales</taxon>
        <taxon>Bacillaceae</taxon>
        <taxon>Ectobacillus</taxon>
    </lineage>
</organism>
<dbReference type="InterPro" id="IPR007391">
    <property type="entry name" value="Vancomycin_resist_VanW"/>
</dbReference>
<dbReference type="InterPro" id="IPR052913">
    <property type="entry name" value="Glycopeptide_resist_protein"/>
</dbReference>
<gene>
    <name evidence="2" type="ORF">NK662_13205</name>
</gene>
<dbReference type="AlphaFoldDB" id="A0AA41X6A3"/>